<keyword evidence="1" id="KW-0479">Metal-binding</keyword>
<dbReference type="SUPFAM" id="SSF101478">
    <property type="entry name" value="ADP-ribosylglycohydrolase"/>
    <property type="match status" value="1"/>
</dbReference>
<comment type="cofactor">
    <cofactor evidence="1">
        <name>Mg(2+)</name>
        <dbReference type="ChEBI" id="CHEBI:18420"/>
    </cofactor>
    <text evidence="1">Binds 2 magnesium ions per subunit.</text>
</comment>
<protein>
    <submittedName>
        <fullName evidence="2">ADP-ribosylglycohydrolase</fullName>
    </submittedName>
</protein>
<dbReference type="Pfam" id="PF03747">
    <property type="entry name" value="ADP_ribosyl_GH"/>
    <property type="match status" value="1"/>
</dbReference>
<organism evidence="2 3">
    <name type="scientific">Streptococcus mitis</name>
    <dbReference type="NCBI Taxonomy" id="28037"/>
    <lineage>
        <taxon>Bacteria</taxon>
        <taxon>Bacillati</taxon>
        <taxon>Bacillota</taxon>
        <taxon>Bacilli</taxon>
        <taxon>Lactobacillales</taxon>
        <taxon>Streptococcaceae</taxon>
        <taxon>Streptococcus</taxon>
        <taxon>Streptococcus mitis group</taxon>
    </lineage>
</organism>
<dbReference type="PANTHER" id="PTHR16222">
    <property type="entry name" value="ADP-RIBOSYLGLYCOHYDROLASE"/>
    <property type="match status" value="1"/>
</dbReference>
<keyword evidence="1" id="KW-0460">Magnesium</keyword>
<dbReference type="InterPro" id="IPR036705">
    <property type="entry name" value="Ribosyl_crysJ1_sf"/>
</dbReference>
<feature type="binding site" evidence="1">
    <location>
        <position position="236"/>
    </location>
    <ligand>
        <name>Mg(2+)</name>
        <dbReference type="ChEBI" id="CHEBI:18420"/>
        <label>1</label>
    </ligand>
</feature>
<dbReference type="Gene3D" id="1.10.4080.10">
    <property type="entry name" value="ADP-ribosylation/Crystallin J1"/>
    <property type="match status" value="1"/>
</dbReference>
<dbReference type="Proteomes" id="UP000278063">
    <property type="component" value="Unassembled WGS sequence"/>
</dbReference>
<dbReference type="PANTHER" id="PTHR16222:SF12">
    <property type="entry name" value="ADP-RIBOSYLGLYCOHYDROLASE-RELATED"/>
    <property type="match status" value="1"/>
</dbReference>
<feature type="binding site" evidence="1">
    <location>
        <position position="239"/>
    </location>
    <ligand>
        <name>Mg(2+)</name>
        <dbReference type="ChEBI" id="CHEBI:18420"/>
        <label>1</label>
    </ligand>
</feature>
<feature type="binding site" evidence="1">
    <location>
        <position position="34"/>
    </location>
    <ligand>
        <name>Mg(2+)</name>
        <dbReference type="ChEBI" id="CHEBI:18420"/>
        <label>1</label>
    </ligand>
</feature>
<evidence type="ECO:0000313" key="3">
    <source>
        <dbReference type="Proteomes" id="UP000278063"/>
    </source>
</evidence>
<gene>
    <name evidence="2" type="ORF">D8849_00170</name>
</gene>
<dbReference type="EMBL" id="RJNW01000001">
    <property type="protein sequence ID" value="RSI88096.1"/>
    <property type="molecule type" value="Genomic_DNA"/>
</dbReference>
<feature type="binding site" evidence="1">
    <location>
        <position position="238"/>
    </location>
    <ligand>
        <name>Mg(2+)</name>
        <dbReference type="ChEBI" id="CHEBI:18420"/>
        <label>1</label>
    </ligand>
</feature>
<sequence length="284" mass="32258">MLGAIVGDIVGSVYEWNNIKTKDFPLFRKDCFFTDDTVMTCAVAEAIMNGGQKDDFIDAMKKYGRLYPNADYGARFNAWLKSDNREPYNSFGNGSAMRVSPCAWIMDCDVYARTGMWSSSRGLANLSAEVTHNHPEGVKGAMATADAIFLCRFYFGGYCREYEQPINDNPRECKRRIKDYIEKTYGYNLSQTLDEIRPNYRFNETCQETVPQAIISFLESRDFEDAIRNAISLGGDSDTLAAITGSIAEAAYGIPDWIKDNAYSYLDEPLKDVVRRWENRIKAY</sequence>
<accession>A0A3R9JF27</accession>
<dbReference type="GO" id="GO:0016787">
    <property type="term" value="F:hydrolase activity"/>
    <property type="evidence" value="ECO:0007669"/>
    <property type="project" value="UniProtKB-KW"/>
</dbReference>
<name>A0A3R9JF27_STRMT</name>
<dbReference type="AlphaFoldDB" id="A0A3R9JF27"/>
<proteinExistence type="predicted"/>
<reference evidence="2 3" key="1">
    <citation type="submission" date="2018-11" db="EMBL/GenBank/DDBJ databases">
        <title>Species Designations Belie Phenotypic and Genotypic Heterogeneity in Oral Streptococci.</title>
        <authorList>
            <person name="Velsko I."/>
        </authorList>
    </citation>
    <scope>NUCLEOTIDE SEQUENCE [LARGE SCALE GENOMIC DNA]</scope>
    <source>
        <strain evidence="2 3">KLC01</strain>
    </source>
</reference>
<feature type="binding site" evidence="1">
    <location>
        <position position="36"/>
    </location>
    <ligand>
        <name>Mg(2+)</name>
        <dbReference type="ChEBI" id="CHEBI:18420"/>
        <label>1</label>
    </ligand>
</feature>
<comment type="caution">
    <text evidence="2">The sequence shown here is derived from an EMBL/GenBank/DDBJ whole genome shotgun (WGS) entry which is preliminary data.</text>
</comment>
<dbReference type="InterPro" id="IPR005502">
    <property type="entry name" value="Ribosyl_crysJ1"/>
</dbReference>
<feature type="binding site" evidence="1">
    <location>
        <position position="35"/>
    </location>
    <ligand>
        <name>Mg(2+)</name>
        <dbReference type="ChEBI" id="CHEBI:18420"/>
        <label>1</label>
    </ligand>
</feature>
<dbReference type="GO" id="GO:0046872">
    <property type="term" value="F:metal ion binding"/>
    <property type="evidence" value="ECO:0007669"/>
    <property type="project" value="UniProtKB-KW"/>
</dbReference>
<keyword evidence="2" id="KW-0378">Hydrolase</keyword>
<dbReference type="RefSeq" id="WP_125385811.1">
    <property type="nucleotide sequence ID" value="NZ_RJNW01000001.1"/>
</dbReference>
<dbReference type="InterPro" id="IPR050792">
    <property type="entry name" value="ADP-ribosylglycohydrolase"/>
</dbReference>
<evidence type="ECO:0000256" key="1">
    <source>
        <dbReference type="PIRSR" id="PIRSR605502-1"/>
    </source>
</evidence>
<evidence type="ECO:0000313" key="2">
    <source>
        <dbReference type="EMBL" id="RSI88096.1"/>
    </source>
</evidence>